<evidence type="ECO:0000256" key="4">
    <source>
        <dbReference type="ARBA" id="ARBA00022729"/>
    </source>
</evidence>
<sequence>MRTLAPRTPARTRVRAAAFASATALLLGLAGVPDAHAYADARADAGARPRPVTLDSLAERTGRYYGSAVDNSELDDTAYADLLGTEFGSTTPGNGMKWYATEPQRGVFDFTAGDEIVAYAQAHKLKVRGHTLVWHSQLPGWLENGTWSARELRAILKKHITAEVRHYKGKVFAWDVANEIMNEDGTYRENIFYKTLGPGYIADALRWAHAADPGVKLYLNDYNVEGIGAKSDAYYTLIKQLKADGVPIDGFGMQAHLALQYGFPNDMKGNIQRFADLGLDVAITELDIRMILPSDAAKLAQQADWYGQVTKACLAVRRCVGITLWGYSDRHSWIPPVFEGQGAALPWDENLRRKPAYDAIAHALATAKKGE</sequence>
<feature type="chain" id="PRO_5046913710" description="Beta-xylanase" evidence="11">
    <location>
        <begin position="38"/>
        <end position="371"/>
    </location>
</feature>
<dbReference type="InterPro" id="IPR001000">
    <property type="entry name" value="GH10_dom"/>
</dbReference>
<accession>A0ABW7QJY3</accession>
<dbReference type="RefSeq" id="WP_397708725.1">
    <property type="nucleotide sequence ID" value="NZ_JBIRGN010000001.1"/>
</dbReference>
<comment type="caution">
    <text evidence="13">The sequence shown here is derived from an EMBL/GenBank/DDBJ whole genome shotgun (WGS) entry which is preliminary data.</text>
</comment>
<evidence type="ECO:0000256" key="6">
    <source>
        <dbReference type="ARBA" id="ARBA00023277"/>
    </source>
</evidence>
<evidence type="ECO:0000259" key="12">
    <source>
        <dbReference type="PROSITE" id="PS51760"/>
    </source>
</evidence>
<evidence type="ECO:0000313" key="13">
    <source>
        <dbReference type="EMBL" id="MFH8544700.1"/>
    </source>
</evidence>
<protein>
    <recommendedName>
        <fullName evidence="10">Beta-xylanase</fullName>
        <ecNumber evidence="10">3.2.1.8</ecNumber>
    </recommendedName>
</protein>
<feature type="domain" description="GH10" evidence="12">
    <location>
        <begin position="51"/>
        <end position="363"/>
    </location>
</feature>
<feature type="active site" description="Nucleophile" evidence="9">
    <location>
        <position position="285"/>
    </location>
</feature>
<organism evidence="13 14">
    <name type="scientific">Streptomyces longisporoflavus</name>
    <dbReference type="NCBI Taxonomy" id="28044"/>
    <lineage>
        <taxon>Bacteria</taxon>
        <taxon>Bacillati</taxon>
        <taxon>Actinomycetota</taxon>
        <taxon>Actinomycetes</taxon>
        <taxon>Kitasatosporales</taxon>
        <taxon>Streptomycetaceae</taxon>
        <taxon>Streptomyces</taxon>
    </lineage>
</organism>
<name>A0ABW7QJY3_9ACTN</name>
<dbReference type="PROSITE" id="PS51760">
    <property type="entry name" value="GH10_2"/>
    <property type="match status" value="1"/>
</dbReference>
<comment type="similarity">
    <text evidence="2 10">Belongs to the glycosyl hydrolase 10 (cellulase F) family.</text>
</comment>
<dbReference type="Gene3D" id="3.20.20.80">
    <property type="entry name" value="Glycosidases"/>
    <property type="match status" value="1"/>
</dbReference>
<evidence type="ECO:0000256" key="7">
    <source>
        <dbReference type="ARBA" id="ARBA00023295"/>
    </source>
</evidence>
<evidence type="ECO:0000256" key="8">
    <source>
        <dbReference type="ARBA" id="ARBA00023326"/>
    </source>
</evidence>
<reference evidence="13 14" key="1">
    <citation type="submission" date="2024-10" db="EMBL/GenBank/DDBJ databases">
        <title>The Natural Products Discovery Center: Release of the First 8490 Sequenced Strains for Exploring Actinobacteria Biosynthetic Diversity.</title>
        <authorList>
            <person name="Kalkreuter E."/>
            <person name="Kautsar S.A."/>
            <person name="Yang D."/>
            <person name="Bader C.D."/>
            <person name="Teijaro C.N."/>
            <person name="Fluegel L."/>
            <person name="Davis C.M."/>
            <person name="Simpson J.R."/>
            <person name="Lauterbach L."/>
            <person name="Steele A.D."/>
            <person name="Gui C."/>
            <person name="Meng S."/>
            <person name="Li G."/>
            <person name="Viehrig K."/>
            <person name="Ye F."/>
            <person name="Su P."/>
            <person name="Kiefer A.F."/>
            <person name="Nichols A."/>
            <person name="Cepeda A.J."/>
            <person name="Yan W."/>
            <person name="Fan B."/>
            <person name="Jiang Y."/>
            <person name="Adhikari A."/>
            <person name="Zheng C.-J."/>
            <person name="Schuster L."/>
            <person name="Cowan T.M."/>
            <person name="Smanski M.J."/>
            <person name="Chevrette M.G."/>
            <person name="De Carvalho L.P.S."/>
            <person name="Shen B."/>
        </authorList>
    </citation>
    <scope>NUCLEOTIDE SEQUENCE [LARGE SCALE GENOMIC DNA]</scope>
    <source>
        <strain evidence="13 14">NPDC017990</strain>
    </source>
</reference>
<keyword evidence="6 10" id="KW-0119">Carbohydrate metabolism</keyword>
<dbReference type="InterPro" id="IPR017853">
    <property type="entry name" value="GH"/>
</dbReference>
<evidence type="ECO:0000256" key="3">
    <source>
        <dbReference type="ARBA" id="ARBA00022651"/>
    </source>
</evidence>
<evidence type="ECO:0000256" key="11">
    <source>
        <dbReference type="SAM" id="SignalP"/>
    </source>
</evidence>
<evidence type="ECO:0000256" key="2">
    <source>
        <dbReference type="ARBA" id="ARBA00007495"/>
    </source>
</evidence>
<dbReference type="EC" id="3.2.1.8" evidence="10"/>
<evidence type="ECO:0000313" key="14">
    <source>
        <dbReference type="Proteomes" id="UP001610818"/>
    </source>
</evidence>
<proteinExistence type="inferred from homology"/>
<feature type="signal peptide" evidence="11">
    <location>
        <begin position="1"/>
        <end position="37"/>
    </location>
</feature>
<evidence type="ECO:0000256" key="1">
    <source>
        <dbReference type="ARBA" id="ARBA00000681"/>
    </source>
</evidence>
<keyword evidence="14" id="KW-1185">Reference proteome</keyword>
<keyword evidence="7 10" id="KW-0326">Glycosidase</keyword>
<evidence type="ECO:0000256" key="5">
    <source>
        <dbReference type="ARBA" id="ARBA00022801"/>
    </source>
</evidence>
<evidence type="ECO:0000256" key="9">
    <source>
        <dbReference type="PROSITE-ProRule" id="PRU10061"/>
    </source>
</evidence>
<keyword evidence="5 10" id="KW-0378">Hydrolase</keyword>
<dbReference type="PROSITE" id="PS00591">
    <property type="entry name" value="GH10_1"/>
    <property type="match status" value="1"/>
</dbReference>
<keyword evidence="3" id="KW-0858">Xylan degradation</keyword>
<keyword evidence="8 10" id="KW-0624">Polysaccharide degradation</keyword>
<evidence type="ECO:0000256" key="10">
    <source>
        <dbReference type="RuleBase" id="RU361174"/>
    </source>
</evidence>
<dbReference type="PANTHER" id="PTHR31490">
    <property type="entry name" value="GLYCOSYL HYDROLASE"/>
    <property type="match status" value="1"/>
</dbReference>
<dbReference type="Pfam" id="PF00331">
    <property type="entry name" value="Glyco_hydro_10"/>
    <property type="match status" value="1"/>
</dbReference>
<dbReference type="EMBL" id="JBIRGQ010000001">
    <property type="protein sequence ID" value="MFH8544700.1"/>
    <property type="molecule type" value="Genomic_DNA"/>
</dbReference>
<comment type="catalytic activity">
    <reaction evidence="1 10">
        <text>Endohydrolysis of (1-&gt;4)-beta-D-xylosidic linkages in xylans.</text>
        <dbReference type="EC" id="3.2.1.8"/>
    </reaction>
</comment>
<dbReference type="SMART" id="SM00633">
    <property type="entry name" value="Glyco_10"/>
    <property type="match status" value="1"/>
</dbReference>
<dbReference type="PANTHER" id="PTHR31490:SF88">
    <property type="entry name" value="BETA-XYLANASE"/>
    <property type="match status" value="1"/>
</dbReference>
<dbReference type="SUPFAM" id="SSF51445">
    <property type="entry name" value="(Trans)glycosidases"/>
    <property type="match status" value="1"/>
</dbReference>
<dbReference type="PRINTS" id="PR00134">
    <property type="entry name" value="GLHYDRLASE10"/>
</dbReference>
<dbReference type="InterPro" id="IPR044846">
    <property type="entry name" value="GH10"/>
</dbReference>
<gene>
    <name evidence="13" type="ORF">ACH4F9_06775</name>
</gene>
<keyword evidence="4 11" id="KW-0732">Signal</keyword>
<dbReference type="Proteomes" id="UP001610818">
    <property type="component" value="Unassembled WGS sequence"/>
</dbReference>
<dbReference type="InterPro" id="IPR031158">
    <property type="entry name" value="GH10_AS"/>
</dbReference>